<feature type="domain" description="SSD" evidence="7">
    <location>
        <begin position="195"/>
        <end position="326"/>
    </location>
</feature>
<keyword evidence="9" id="KW-1185">Reference proteome</keyword>
<dbReference type="Pfam" id="PF03176">
    <property type="entry name" value="MMPL"/>
    <property type="match status" value="2"/>
</dbReference>
<evidence type="ECO:0000256" key="3">
    <source>
        <dbReference type="ARBA" id="ARBA00022692"/>
    </source>
</evidence>
<evidence type="ECO:0000259" key="7">
    <source>
        <dbReference type="PROSITE" id="PS50156"/>
    </source>
</evidence>
<accession>A0ABS3S327</accession>
<feature type="transmembrane region" description="Helical" evidence="6">
    <location>
        <begin position="670"/>
        <end position="695"/>
    </location>
</feature>
<dbReference type="InterPro" id="IPR050545">
    <property type="entry name" value="Mycobact_MmpL"/>
</dbReference>
<sequence>MRRNAAAALGGWSARHRLAAVVGWLLFVVLATVLGGAAGQVKMSGHEQGTGASARAEKIIDDAGIDDPDSEAVLVTGPAGSPRVARAVAAVRANVQATGKITDLRPAAVAKDRRHVLVQFTLKEVPDGAPDPLPAIEDAVAKAQRDNPSVPIGEFGGASAGAWFDNALSKDFKRAELTAVPLAIGILLVAFGALLAAVLPVMLAFTAYLAAGGLLAVASHAVHLDDTTNSVMLLMGLAVGVDYCLFYLQREREERRAGRDREAALAIAAATSGRSVLISGVTVMVAMSGMFLSGLLLFKGFAIATILVVCIAMLGSVTVLPALLSLLGDKVEAGRIRLPRRRRGERASRRGERAGVVGTLLKPVLARPGIAAVLSAGLLLALAAPALGMKTAKLGIDQQIPPGEKIAQTYTEMNRAFPGNPAPAHVVVKARDIDAPQVKAAIGELKRRALASGEMNAPIEVTVHERANVAEIEVPLAGGGSDATSKHALETLRDTIVPQTVGRVADAPVGGQLAWSTDYNARLGHAIVPVFLFVMGITFLLMLVFFRSVVIALTAIVLNLLSVGAAYGVMVAVFQHGWGDSLVGTRGAGALESWIPLFVFVVLFGLSMDYHVFVVSRIREAHDRGLDTARAVGEGVRATAGVVTGAAVIMIATFGIFGTLSMQDFKQLGVGLAVAVLIDATVVRIVLLPAAMALLGRANWYLPRWLGWLPRVSHGEPAPVPSPAPPAVPVS</sequence>
<keyword evidence="3 6" id="KW-0812">Transmembrane</keyword>
<dbReference type="SUPFAM" id="SSF82866">
    <property type="entry name" value="Multidrug efflux transporter AcrB transmembrane domain"/>
    <property type="match status" value="2"/>
</dbReference>
<feature type="transmembrane region" description="Helical" evidence="6">
    <location>
        <begin position="636"/>
        <end position="658"/>
    </location>
</feature>
<gene>
    <name evidence="8" type="ORF">J4709_38155</name>
</gene>
<protein>
    <submittedName>
        <fullName evidence="8">MMPL family transporter</fullName>
    </submittedName>
</protein>
<name>A0ABS3S327_9ACTN</name>
<evidence type="ECO:0000313" key="9">
    <source>
        <dbReference type="Proteomes" id="UP000680206"/>
    </source>
</evidence>
<dbReference type="InterPro" id="IPR004869">
    <property type="entry name" value="MMPL_dom"/>
</dbReference>
<feature type="transmembrane region" description="Helical" evidence="6">
    <location>
        <begin position="526"/>
        <end position="546"/>
    </location>
</feature>
<evidence type="ECO:0000256" key="6">
    <source>
        <dbReference type="SAM" id="Phobius"/>
    </source>
</evidence>
<dbReference type="PROSITE" id="PS50156">
    <property type="entry name" value="SSD"/>
    <property type="match status" value="1"/>
</dbReference>
<comment type="caution">
    <text evidence="8">The sequence shown here is derived from an EMBL/GenBank/DDBJ whole genome shotgun (WGS) entry which is preliminary data.</text>
</comment>
<organism evidence="8 9">
    <name type="scientific">Actinomadura violacea</name>
    <dbReference type="NCBI Taxonomy" id="2819934"/>
    <lineage>
        <taxon>Bacteria</taxon>
        <taxon>Bacillati</taxon>
        <taxon>Actinomycetota</taxon>
        <taxon>Actinomycetes</taxon>
        <taxon>Streptosporangiales</taxon>
        <taxon>Thermomonosporaceae</taxon>
        <taxon>Actinomadura</taxon>
    </lineage>
</organism>
<feature type="transmembrane region" description="Helical" evidence="6">
    <location>
        <begin position="205"/>
        <end position="224"/>
    </location>
</feature>
<feature type="transmembrane region" description="Helical" evidence="6">
    <location>
        <begin position="594"/>
        <end position="615"/>
    </location>
</feature>
<evidence type="ECO:0000256" key="2">
    <source>
        <dbReference type="ARBA" id="ARBA00022475"/>
    </source>
</evidence>
<feature type="transmembrane region" description="Helical" evidence="6">
    <location>
        <begin position="553"/>
        <end position="574"/>
    </location>
</feature>
<evidence type="ECO:0000256" key="1">
    <source>
        <dbReference type="ARBA" id="ARBA00004651"/>
    </source>
</evidence>
<dbReference type="EMBL" id="JAGEPF010000027">
    <property type="protein sequence ID" value="MBO2463408.1"/>
    <property type="molecule type" value="Genomic_DNA"/>
</dbReference>
<feature type="transmembrane region" description="Helical" evidence="6">
    <location>
        <begin position="303"/>
        <end position="327"/>
    </location>
</feature>
<dbReference type="Proteomes" id="UP000680206">
    <property type="component" value="Unassembled WGS sequence"/>
</dbReference>
<dbReference type="PANTHER" id="PTHR33406:SF13">
    <property type="entry name" value="MEMBRANE PROTEIN YDFJ"/>
    <property type="match status" value="1"/>
</dbReference>
<keyword evidence="2" id="KW-1003">Cell membrane</keyword>
<evidence type="ECO:0000256" key="5">
    <source>
        <dbReference type="ARBA" id="ARBA00023136"/>
    </source>
</evidence>
<reference evidence="8 9" key="1">
    <citation type="submission" date="2021-03" db="EMBL/GenBank/DDBJ databases">
        <title>Actinomadura violae sp. nov., isolated from lichen in Thailand.</title>
        <authorList>
            <person name="Kanchanasin P."/>
            <person name="Saeng-In P."/>
            <person name="Phongsopitanun W."/>
            <person name="Yuki M."/>
            <person name="Kudo T."/>
            <person name="Ohkuma M."/>
            <person name="Tanasupawat S."/>
        </authorList>
    </citation>
    <scope>NUCLEOTIDE SEQUENCE [LARGE SCALE GENOMIC DNA]</scope>
    <source>
        <strain evidence="8 9">LCR2-06</strain>
    </source>
</reference>
<feature type="transmembrane region" description="Helical" evidence="6">
    <location>
        <begin position="230"/>
        <end position="248"/>
    </location>
</feature>
<proteinExistence type="predicted"/>
<comment type="subcellular location">
    <subcellularLocation>
        <location evidence="1">Cell membrane</location>
        <topology evidence="1">Multi-pass membrane protein</topology>
    </subcellularLocation>
</comment>
<dbReference type="InterPro" id="IPR000731">
    <property type="entry name" value="SSD"/>
</dbReference>
<dbReference type="Gene3D" id="1.20.1640.10">
    <property type="entry name" value="Multidrug efflux transporter AcrB transmembrane domain"/>
    <property type="match status" value="2"/>
</dbReference>
<keyword evidence="4 6" id="KW-1133">Transmembrane helix</keyword>
<evidence type="ECO:0000256" key="4">
    <source>
        <dbReference type="ARBA" id="ARBA00022989"/>
    </source>
</evidence>
<keyword evidence="5 6" id="KW-0472">Membrane</keyword>
<feature type="transmembrane region" description="Helical" evidence="6">
    <location>
        <begin position="369"/>
        <end position="387"/>
    </location>
</feature>
<dbReference type="PANTHER" id="PTHR33406">
    <property type="entry name" value="MEMBRANE PROTEIN MJ1562-RELATED"/>
    <property type="match status" value="1"/>
</dbReference>
<feature type="transmembrane region" description="Helical" evidence="6">
    <location>
        <begin position="179"/>
        <end position="198"/>
    </location>
</feature>
<feature type="transmembrane region" description="Helical" evidence="6">
    <location>
        <begin position="276"/>
        <end position="297"/>
    </location>
</feature>
<dbReference type="RefSeq" id="WP_208248608.1">
    <property type="nucleotide sequence ID" value="NZ_JAGEPF010000027.1"/>
</dbReference>
<evidence type="ECO:0000313" key="8">
    <source>
        <dbReference type="EMBL" id="MBO2463408.1"/>
    </source>
</evidence>